<accession>A0A238UL62</accession>
<feature type="region of interest" description="Disordered" evidence="1">
    <location>
        <begin position="40"/>
        <end position="66"/>
    </location>
</feature>
<dbReference type="RefSeq" id="WP_089386182.1">
    <property type="nucleotide sequence ID" value="NZ_FZNM01000001.1"/>
</dbReference>
<keyword evidence="5" id="KW-1185">Reference proteome</keyword>
<protein>
    <submittedName>
        <fullName evidence="2">Uncharacterized protein</fullName>
    </submittedName>
</protein>
<dbReference type="Gene3D" id="2.60.40.10">
    <property type="entry name" value="Immunoglobulins"/>
    <property type="match status" value="1"/>
</dbReference>
<dbReference type="Pfam" id="PF05345">
    <property type="entry name" value="He_PIG"/>
    <property type="match status" value="1"/>
</dbReference>
<dbReference type="EMBL" id="FZNM01000001">
    <property type="protein sequence ID" value="SNR22790.1"/>
    <property type="molecule type" value="Genomic_DNA"/>
</dbReference>
<organism evidence="2 4">
    <name type="scientific">Paracoccus sediminis</name>
    <dbReference type="NCBI Taxonomy" id="1214787"/>
    <lineage>
        <taxon>Bacteria</taxon>
        <taxon>Pseudomonadati</taxon>
        <taxon>Pseudomonadota</taxon>
        <taxon>Alphaproteobacteria</taxon>
        <taxon>Rhodobacterales</taxon>
        <taxon>Paracoccaceae</taxon>
        <taxon>Paracoccus</taxon>
    </lineage>
</organism>
<feature type="compositionally biased region" description="Polar residues" evidence="1">
    <location>
        <begin position="56"/>
        <end position="66"/>
    </location>
</feature>
<sequence>MVNRIIITDGNWDSDTLILLPRPTLPHTLDLPAGDYVVVNTASNPDPATATDPPAQNGSPSATAPATDTLTVGAAYSADFRSRFSDPDGDPLIFAMTGTPPPGIARTNAAFAGTPTTAGSYSVTLTGSDPSGAFASIGIS</sequence>
<proteinExistence type="predicted"/>
<reference evidence="3 5" key="3">
    <citation type="submission" date="2019-02" db="EMBL/GenBank/DDBJ databases">
        <authorList>
            <person name="Zhang G."/>
        </authorList>
    </citation>
    <scope>NUCLEOTIDE SEQUENCE [LARGE SCALE GENOMIC DNA]</scope>
    <source>
        <strain evidence="3 5">CMB17</strain>
    </source>
</reference>
<name>A0A238UL62_9RHOB</name>
<dbReference type="EMBL" id="SIRL01000001">
    <property type="protein sequence ID" value="TBN53150.1"/>
    <property type="molecule type" value="Genomic_DNA"/>
</dbReference>
<reference evidence="4" key="2">
    <citation type="submission" date="2017-06" db="EMBL/GenBank/DDBJ databases">
        <authorList>
            <person name="Varghese N."/>
            <person name="Submissions S."/>
        </authorList>
    </citation>
    <scope>NUCLEOTIDE SEQUENCE [LARGE SCALE GENOMIC DNA]</scope>
    <source>
        <strain evidence="4">DSM 26170</strain>
    </source>
</reference>
<dbReference type="InterPro" id="IPR013783">
    <property type="entry name" value="Ig-like_fold"/>
</dbReference>
<dbReference type="AlphaFoldDB" id="A0A238UL62"/>
<evidence type="ECO:0000313" key="5">
    <source>
        <dbReference type="Proteomes" id="UP000292859"/>
    </source>
</evidence>
<dbReference type="OrthoDB" id="7762442at2"/>
<evidence type="ECO:0000313" key="2">
    <source>
        <dbReference type="EMBL" id="SNR22790.1"/>
    </source>
</evidence>
<evidence type="ECO:0000256" key="1">
    <source>
        <dbReference type="SAM" id="MobiDB-lite"/>
    </source>
</evidence>
<evidence type="ECO:0000313" key="3">
    <source>
        <dbReference type="EMBL" id="TBN53150.1"/>
    </source>
</evidence>
<reference evidence="2" key="1">
    <citation type="submission" date="2017-06" db="EMBL/GenBank/DDBJ databases">
        <authorList>
            <person name="Kim H.J."/>
            <person name="Triplett B.A."/>
        </authorList>
    </citation>
    <scope>NUCLEOTIDE SEQUENCE [LARGE SCALE GENOMIC DNA]</scope>
    <source>
        <strain evidence="2">DSM 26170</strain>
    </source>
</reference>
<gene>
    <name evidence="3" type="ORF">EYF88_02855</name>
    <name evidence="2" type="ORF">SAMN06265378_10153</name>
</gene>
<dbReference type="Proteomes" id="UP000292859">
    <property type="component" value="Unassembled WGS sequence"/>
</dbReference>
<evidence type="ECO:0000313" key="4">
    <source>
        <dbReference type="Proteomes" id="UP000198409"/>
    </source>
</evidence>
<feature type="compositionally biased region" description="Low complexity" evidence="1">
    <location>
        <begin position="40"/>
        <end position="55"/>
    </location>
</feature>
<dbReference type="Proteomes" id="UP000198409">
    <property type="component" value="Unassembled WGS sequence"/>
</dbReference>